<sequence>MQSRFHGSLNPFVCPYYGDTFPRKFQLVNNGRIHGKVPHSYTLRYKEFLHKQEFMSDSELKQHVRNTHGGVNPNSSNTTINSNQQHHSQQNSNRQSRHIHKQLL</sequence>
<feature type="compositionally biased region" description="Basic residues" evidence="1">
    <location>
        <begin position="95"/>
        <end position="104"/>
    </location>
</feature>
<feature type="region of interest" description="Disordered" evidence="1">
    <location>
        <begin position="64"/>
        <end position="104"/>
    </location>
</feature>
<accession>A0A811US17</accession>
<evidence type="ECO:0000256" key="1">
    <source>
        <dbReference type="SAM" id="MobiDB-lite"/>
    </source>
</evidence>
<protein>
    <submittedName>
        <fullName evidence="2">(Mediterranean fruit fly) hypothetical protein</fullName>
    </submittedName>
</protein>
<comment type="caution">
    <text evidence="2">The sequence shown here is derived from an EMBL/GenBank/DDBJ whole genome shotgun (WGS) entry which is preliminary data.</text>
</comment>
<name>A0A811US17_CERCA</name>
<evidence type="ECO:0000313" key="2">
    <source>
        <dbReference type="EMBL" id="CAD7001952.1"/>
    </source>
</evidence>
<dbReference type="EMBL" id="CAJHJT010000023">
    <property type="protein sequence ID" value="CAD7001952.1"/>
    <property type="molecule type" value="Genomic_DNA"/>
</dbReference>
<dbReference type="Proteomes" id="UP000606786">
    <property type="component" value="Unassembled WGS sequence"/>
</dbReference>
<reference evidence="2" key="1">
    <citation type="submission" date="2020-11" db="EMBL/GenBank/DDBJ databases">
        <authorList>
            <person name="Whitehead M."/>
        </authorList>
    </citation>
    <scope>NUCLEOTIDE SEQUENCE</scope>
    <source>
        <strain evidence="2">EGII</strain>
    </source>
</reference>
<evidence type="ECO:0000313" key="3">
    <source>
        <dbReference type="Proteomes" id="UP000606786"/>
    </source>
</evidence>
<feature type="compositionally biased region" description="Low complexity" evidence="1">
    <location>
        <begin position="72"/>
        <end position="94"/>
    </location>
</feature>
<feature type="non-terminal residue" evidence="2">
    <location>
        <position position="104"/>
    </location>
</feature>
<keyword evidence="3" id="KW-1185">Reference proteome</keyword>
<dbReference type="AlphaFoldDB" id="A0A811US17"/>
<organism evidence="2 3">
    <name type="scientific">Ceratitis capitata</name>
    <name type="common">Mediterranean fruit fly</name>
    <name type="synonym">Tephritis capitata</name>
    <dbReference type="NCBI Taxonomy" id="7213"/>
    <lineage>
        <taxon>Eukaryota</taxon>
        <taxon>Metazoa</taxon>
        <taxon>Ecdysozoa</taxon>
        <taxon>Arthropoda</taxon>
        <taxon>Hexapoda</taxon>
        <taxon>Insecta</taxon>
        <taxon>Pterygota</taxon>
        <taxon>Neoptera</taxon>
        <taxon>Endopterygota</taxon>
        <taxon>Diptera</taxon>
        <taxon>Brachycera</taxon>
        <taxon>Muscomorpha</taxon>
        <taxon>Tephritoidea</taxon>
        <taxon>Tephritidae</taxon>
        <taxon>Ceratitis</taxon>
        <taxon>Ceratitis</taxon>
    </lineage>
</organism>
<gene>
    <name evidence="2" type="ORF">CCAP1982_LOCUS10439</name>
</gene>
<proteinExistence type="predicted"/>